<dbReference type="PANTHER" id="PTHR36505:SF1">
    <property type="entry name" value="BLR1072 PROTEIN"/>
    <property type="match status" value="1"/>
</dbReference>
<dbReference type="Proteomes" id="UP000502549">
    <property type="component" value="Chromosome"/>
</dbReference>
<feature type="domain" description="PRC-barrel" evidence="1">
    <location>
        <begin position="9"/>
        <end position="79"/>
    </location>
</feature>
<proteinExistence type="predicted"/>
<dbReference type="Gene3D" id="2.30.30.240">
    <property type="entry name" value="PRC-barrel domain"/>
    <property type="match status" value="1"/>
</dbReference>
<dbReference type="InterPro" id="IPR027275">
    <property type="entry name" value="PRC-brl_dom"/>
</dbReference>
<evidence type="ECO:0000259" key="1">
    <source>
        <dbReference type="Pfam" id="PF05239"/>
    </source>
</evidence>
<accession>A0A7Z3BS10</accession>
<reference evidence="2 3" key="1">
    <citation type="submission" date="2020-02" db="EMBL/GenBank/DDBJ databases">
        <title>Complete genome sequence of Pseudomonas multiresinivorans ORNL1.</title>
        <authorList>
            <person name="Podar M."/>
        </authorList>
    </citation>
    <scope>NUCLEOTIDE SEQUENCE [LARGE SCALE GENOMIC DNA]</scope>
    <source>
        <strain evidence="3">populi</strain>
    </source>
</reference>
<gene>
    <name evidence="2" type="ORF">G4G71_12770</name>
</gene>
<dbReference type="InterPro" id="IPR011033">
    <property type="entry name" value="PRC_barrel-like_sf"/>
</dbReference>
<dbReference type="KEGG" id="pmui:G4G71_12770"/>
<protein>
    <submittedName>
        <fullName evidence="2">PRC-barrel domain containing protein</fullName>
    </submittedName>
</protein>
<dbReference type="AlphaFoldDB" id="A0A7Z3BS10"/>
<name>A0A7Z3BS10_9PSED</name>
<organism evidence="2 3">
    <name type="scientific">Pseudomonas multiresinivorans</name>
    <dbReference type="NCBI Taxonomy" id="95301"/>
    <lineage>
        <taxon>Bacteria</taxon>
        <taxon>Pseudomonadati</taxon>
        <taxon>Pseudomonadota</taxon>
        <taxon>Gammaproteobacteria</taxon>
        <taxon>Pseudomonadales</taxon>
        <taxon>Pseudomonadaceae</taxon>
        <taxon>Pseudomonas</taxon>
    </lineage>
</organism>
<sequence length="96" mass="10188">MPRPGADRLIGSDNCNSEDEGLGGLKEIVLDSQGGQVACANLSFGVFTEMGEKRFAVPWSLLGLDTASKRFVLDVGQGRLSSAPGFVWPCPAFLLD</sequence>
<dbReference type="PANTHER" id="PTHR36505">
    <property type="entry name" value="BLR1072 PROTEIN"/>
    <property type="match status" value="1"/>
</dbReference>
<dbReference type="Pfam" id="PF05239">
    <property type="entry name" value="PRC"/>
    <property type="match status" value="1"/>
</dbReference>
<evidence type="ECO:0000313" key="2">
    <source>
        <dbReference type="EMBL" id="QJP12002.1"/>
    </source>
</evidence>
<dbReference type="EMBL" id="CP048833">
    <property type="protein sequence ID" value="QJP12002.1"/>
    <property type="molecule type" value="Genomic_DNA"/>
</dbReference>
<dbReference type="SUPFAM" id="SSF50346">
    <property type="entry name" value="PRC-barrel domain"/>
    <property type="match status" value="1"/>
</dbReference>
<keyword evidence="3" id="KW-1185">Reference proteome</keyword>
<evidence type="ECO:0000313" key="3">
    <source>
        <dbReference type="Proteomes" id="UP000502549"/>
    </source>
</evidence>